<keyword evidence="7" id="KW-0560">Oxidoreductase</keyword>
<reference evidence="18" key="1">
    <citation type="submission" date="2022-05" db="EMBL/GenBank/DDBJ databases">
        <authorList>
            <person name="Okamura Y."/>
        </authorList>
    </citation>
    <scope>NUCLEOTIDE SEQUENCE</scope>
</reference>
<dbReference type="FunFam" id="3.50.50.60:FF:000034">
    <property type="entry name" value="sulfide:quinone oxidoreductase, mitochondrial"/>
    <property type="match status" value="1"/>
</dbReference>
<evidence type="ECO:0000256" key="6">
    <source>
        <dbReference type="ARBA" id="ARBA00022946"/>
    </source>
</evidence>
<keyword evidence="6" id="KW-0809">Transit peptide</keyword>
<dbReference type="Pfam" id="PF07992">
    <property type="entry name" value="Pyr_redox_2"/>
    <property type="match status" value="1"/>
</dbReference>
<organism evidence="18 19">
    <name type="scientific">Pieris brassicae</name>
    <name type="common">White butterfly</name>
    <name type="synonym">Large white butterfly</name>
    <dbReference type="NCBI Taxonomy" id="7116"/>
    <lineage>
        <taxon>Eukaryota</taxon>
        <taxon>Metazoa</taxon>
        <taxon>Ecdysozoa</taxon>
        <taxon>Arthropoda</taxon>
        <taxon>Hexapoda</taxon>
        <taxon>Insecta</taxon>
        <taxon>Pterygota</taxon>
        <taxon>Neoptera</taxon>
        <taxon>Endopterygota</taxon>
        <taxon>Lepidoptera</taxon>
        <taxon>Glossata</taxon>
        <taxon>Ditrysia</taxon>
        <taxon>Papilionoidea</taxon>
        <taxon>Pieridae</taxon>
        <taxon>Pierinae</taxon>
        <taxon>Pieris</taxon>
    </lineage>
</organism>
<comment type="caution">
    <text evidence="18">The sequence shown here is derived from an EMBL/GenBank/DDBJ whole genome shotgun (WGS) entry which is preliminary data.</text>
</comment>
<keyword evidence="19" id="KW-1185">Reference proteome</keyword>
<evidence type="ECO:0000256" key="1">
    <source>
        <dbReference type="ARBA" id="ARBA00001974"/>
    </source>
</evidence>
<keyword evidence="5" id="KW-0274">FAD</keyword>
<dbReference type="GO" id="GO:0071949">
    <property type="term" value="F:FAD binding"/>
    <property type="evidence" value="ECO:0007669"/>
    <property type="project" value="TreeGrafter"/>
</dbReference>
<dbReference type="PANTHER" id="PTHR10632">
    <property type="entry name" value="SULFIDE:QUINONE OXIDOREDUCTASE"/>
    <property type="match status" value="1"/>
</dbReference>
<comment type="catalytic activity">
    <reaction evidence="11">
        <text>a quinone + hydrogen sulfide + glutathione + H(+) = S-sulfanylglutathione + a quinol</text>
        <dbReference type="Rhea" id="RHEA:55156"/>
        <dbReference type="ChEBI" id="CHEBI:15378"/>
        <dbReference type="ChEBI" id="CHEBI:24646"/>
        <dbReference type="ChEBI" id="CHEBI:29919"/>
        <dbReference type="ChEBI" id="CHEBI:57925"/>
        <dbReference type="ChEBI" id="CHEBI:58905"/>
        <dbReference type="ChEBI" id="CHEBI:132124"/>
        <dbReference type="EC" id="1.8.5.8"/>
    </reaction>
    <physiologicalReaction direction="left-to-right" evidence="11">
        <dbReference type="Rhea" id="RHEA:55157"/>
    </physiologicalReaction>
</comment>
<evidence type="ECO:0000256" key="15">
    <source>
        <dbReference type="ARBA" id="ARBA00070160"/>
    </source>
</evidence>
<accession>A0A9P0SDK7</accession>
<evidence type="ECO:0000313" key="19">
    <source>
        <dbReference type="Proteomes" id="UP001152562"/>
    </source>
</evidence>
<proteinExistence type="inferred from homology"/>
<evidence type="ECO:0000256" key="4">
    <source>
        <dbReference type="ARBA" id="ARBA00022719"/>
    </source>
</evidence>
<dbReference type="InterPro" id="IPR023753">
    <property type="entry name" value="FAD/NAD-binding_dom"/>
</dbReference>
<keyword evidence="8" id="KW-0496">Mitochondrion</keyword>
<dbReference type="GO" id="GO:0070221">
    <property type="term" value="P:sulfide oxidation, using sulfide:quinone oxidoreductase"/>
    <property type="evidence" value="ECO:0007669"/>
    <property type="project" value="TreeGrafter"/>
</dbReference>
<comment type="function">
    <text evidence="12">Catalyzes the oxidation of hydrogen sulfide with the help of a quinone, such as ubiquinone-10, giving rise to thiosulfate and ultimately to sulfane (molecular sulfur) atoms. Requires an additional electron acceptor; can use sulfite, sulfide or cyanide (in vitro). It is believed the in vivo electron acceptor is glutathione.</text>
</comment>
<dbReference type="InterPro" id="IPR015904">
    <property type="entry name" value="Sulphide_quinone_reductase"/>
</dbReference>
<keyword evidence="3" id="KW-0285">Flavoprotein</keyword>
<gene>
    <name evidence="18" type="ORF">PIBRA_LOCUS179</name>
</gene>
<evidence type="ECO:0000256" key="7">
    <source>
        <dbReference type="ARBA" id="ARBA00023002"/>
    </source>
</evidence>
<dbReference type="GO" id="GO:0005739">
    <property type="term" value="C:mitochondrion"/>
    <property type="evidence" value="ECO:0007669"/>
    <property type="project" value="UniProtKB-SubCell"/>
</dbReference>
<dbReference type="AlphaFoldDB" id="A0A9P0SDK7"/>
<name>A0A9P0SDK7_PIEBR</name>
<protein>
    <recommendedName>
        <fullName evidence="15">Sulfide:quinone oxidoreductase, mitochondrial</fullName>
        <ecNumber evidence="14">1.8.5.8</ecNumber>
    </recommendedName>
    <alternativeName>
        <fullName evidence="16">Sulfide quinone oxidoreductase</fullName>
    </alternativeName>
</protein>
<comment type="catalytic activity">
    <reaction evidence="10">
        <text>ubiquinone-10 + hydrogen sulfide + glutathione + H(+) = S-sulfanylglutathione + ubiquinol-10</text>
        <dbReference type="Rhea" id="RHEA:62608"/>
        <dbReference type="ChEBI" id="CHEBI:15378"/>
        <dbReference type="ChEBI" id="CHEBI:29919"/>
        <dbReference type="ChEBI" id="CHEBI:46245"/>
        <dbReference type="ChEBI" id="CHEBI:57925"/>
        <dbReference type="ChEBI" id="CHEBI:58905"/>
        <dbReference type="ChEBI" id="CHEBI:64183"/>
    </reaction>
    <physiologicalReaction direction="left-to-right" evidence="10">
        <dbReference type="Rhea" id="RHEA:62609"/>
    </physiologicalReaction>
</comment>
<evidence type="ECO:0000256" key="2">
    <source>
        <dbReference type="ARBA" id="ARBA00004173"/>
    </source>
</evidence>
<evidence type="ECO:0000256" key="14">
    <source>
        <dbReference type="ARBA" id="ARBA00066447"/>
    </source>
</evidence>
<comment type="catalytic activity">
    <reaction evidence="9">
        <text>ubiquinone-10 + hydrogen sulfide + sulfite + 2 H(+) = ubiquinol-10 + thiosulfate</text>
        <dbReference type="Rhea" id="RHEA:38359"/>
        <dbReference type="ChEBI" id="CHEBI:15378"/>
        <dbReference type="ChEBI" id="CHEBI:17359"/>
        <dbReference type="ChEBI" id="CHEBI:29919"/>
        <dbReference type="ChEBI" id="CHEBI:33542"/>
        <dbReference type="ChEBI" id="CHEBI:46245"/>
        <dbReference type="ChEBI" id="CHEBI:64183"/>
    </reaction>
    <physiologicalReaction direction="left-to-right" evidence="9">
        <dbReference type="Rhea" id="RHEA:38360"/>
    </physiologicalReaction>
</comment>
<evidence type="ECO:0000256" key="13">
    <source>
        <dbReference type="ARBA" id="ARBA00060891"/>
    </source>
</evidence>
<comment type="subcellular location">
    <subcellularLocation>
        <location evidence="2">Mitochondrion</location>
    </subcellularLocation>
</comment>
<dbReference type="GO" id="GO:0070224">
    <property type="term" value="F:sulfide:quinone oxidoreductase activity"/>
    <property type="evidence" value="ECO:0007669"/>
    <property type="project" value="TreeGrafter"/>
</dbReference>
<evidence type="ECO:0000256" key="12">
    <source>
        <dbReference type="ARBA" id="ARBA00059167"/>
    </source>
</evidence>
<dbReference type="SUPFAM" id="SSF51905">
    <property type="entry name" value="FAD/NAD(P)-binding domain"/>
    <property type="match status" value="3"/>
</dbReference>
<dbReference type="InterPro" id="IPR036188">
    <property type="entry name" value="FAD/NAD-bd_sf"/>
</dbReference>
<sequence>MMNSLCRISYRTKIAPMRFFSVSAVHNANHSCKVLVIGGGSGGCTIAAKFARRLKKGSVIVLEPSPDHYYQPLFTLVGAGVTSVAATRRSAKSVLPSNATWVKDTAQCIDAENNVVKTTEGHEIKYDYAVIAVGLQYNYDKVPGLRDALNDKASCVSTIYSPDYCEKTWSDIRNFKGGEAVFTYPDTPIKCPGAPQKIAYMADSYFDKTAIRSRVNITYNTCLPVIFGVKKYADILMEVVKKKRINVNYKTVLKEVHADKKEAVFFVADDKSKEITLPYDMLHVTPPMYTPEFLRNSLDIVDGSGYLDVDKFTLQHRKYSNIYGIGDCTNTPNSKTAAAIAKQSYVVEHNLLSTMSGKQSLDQKYNGYGACPIVTQYGKCILAEFVYDGVPRETLPINQARESIMAYFMKRDLFPFLYWHFMLKGYYHGPEWVRQIINPLAKCKVLVVGAGAGGCSVIWRLHKNLSDKDMIIIEPSAVHYYQPLFTLIGAGIKKFPQSHKPIQSILPSKVMWLKDQVDEFDPCNNAVFTHCGLRVRYDTLVIGVGLKNDYDKIPGLSRYLKDPQVHVSTIYSPQFCTKCWDNVQRFGGGHSIFTFPKEVGKCSGAAQKIMYLAHDYWKKKKIIKNSSITYTTPKETLFGIPKYAKALNQVAESRGIVVNYKLELKEVTARNAVFIGNGGQTVILPYNFMHVTPPMSPPTCLTKCTELASEGYLEVDKHTLQHKRYSNVFGIGDCINTPNSKTAAAVANQSNVVAQNLWNSMYGKPLIAKYDGYGACPILTSYKRGIIAEFTYDGKIAETLPFNQAKERRICFYLQNNVFPYLYWNRLLKGKWNGPGTIRKMINPFAKQTREK</sequence>
<evidence type="ECO:0000256" key="9">
    <source>
        <dbReference type="ARBA" id="ARBA00051038"/>
    </source>
</evidence>
<dbReference type="GO" id="GO:0048038">
    <property type="term" value="F:quinone binding"/>
    <property type="evidence" value="ECO:0007669"/>
    <property type="project" value="UniProtKB-KW"/>
</dbReference>
<evidence type="ECO:0000256" key="16">
    <source>
        <dbReference type="ARBA" id="ARBA00082958"/>
    </source>
</evidence>
<dbReference type="Gene3D" id="3.50.50.60">
    <property type="entry name" value="FAD/NAD(P)-binding domain"/>
    <property type="match status" value="4"/>
</dbReference>
<dbReference type="EC" id="1.8.5.8" evidence="14"/>
<evidence type="ECO:0000256" key="10">
    <source>
        <dbReference type="ARBA" id="ARBA00052810"/>
    </source>
</evidence>
<dbReference type="GO" id="GO:0106436">
    <property type="term" value="F:glutathione-dependent sulfide quinone oxidoreductase activity"/>
    <property type="evidence" value="ECO:0007669"/>
    <property type="project" value="UniProtKB-EC"/>
</dbReference>
<comment type="similarity">
    <text evidence="13">Belongs to the SQRD family.</text>
</comment>
<dbReference type="Proteomes" id="UP001152562">
    <property type="component" value="Unassembled WGS sequence"/>
</dbReference>
<dbReference type="PANTHER" id="PTHR10632:SF2">
    <property type="entry name" value="SULFIDE:QUINONE OXIDOREDUCTASE, MITOCHONDRIAL"/>
    <property type="match status" value="1"/>
</dbReference>
<keyword evidence="4" id="KW-0874">Quinone</keyword>
<dbReference type="EMBL" id="CALOZG010000001">
    <property type="protein sequence ID" value="CAH3834094.1"/>
    <property type="molecule type" value="Genomic_DNA"/>
</dbReference>
<feature type="domain" description="FAD/NAD(P)-binding" evidence="17">
    <location>
        <begin position="33"/>
        <end position="149"/>
    </location>
</feature>
<evidence type="ECO:0000256" key="3">
    <source>
        <dbReference type="ARBA" id="ARBA00022630"/>
    </source>
</evidence>
<comment type="cofactor">
    <cofactor evidence="1">
        <name>FAD</name>
        <dbReference type="ChEBI" id="CHEBI:57692"/>
    </cofactor>
</comment>
<evidence type="ECO:0000256" key="5">
    <source>
        <dbReference type="ARBA" id="ARBA00022827"/>
    </source>
</evidence>
<evidence type="ECO:0000313" key="18">
    <source>
        <dbReference type="EMBL" id="CAH3834094.1"/>
    </source>
</evidence>
<evidence type="ECO:0000256" key="11">
    <source>
        <dbReference type="ARBA" id="ARBA00052986"/>
    </source>
</evidence>
<evidence type="ECO:0000256" key="8">
    <source>
        <dbReference type="ARBA" id="ARBA00023128"/>
    </source>
</evidence>
<evidence type="ECO:0000259" key="17">
    <source>
        <dbReference type="Pfam" id="PF07992"/>
    </source>
</evidence>